<accession>A0A9P8BQN1</accession>
<feature type="region of interest" description="Disordered" evidence="1">
    <location>
        <begin position="204"/>
        <end position="235"/>
    </location>
</feature>
<dbReference type="GO" id="GO:0004497">
    <property type="term" value="F:monooxygenase activity"/>
    <property type="evidence" value="ECO:0007669"/>
    <property type="project" value="InterPro"/>
</dbReference>
<dbReference type="InterPro" id="IPR050562">
    <property type="entry name" value="FAD_mOase_fung"/>
</dbReference>
<feature type="compositionally biased region" description="Acidic residues" evidence="1">
    <location>
        <begin position="143"/>
        <end position="153"/>
    </location>
</feature>
<name>A0A9P8BQN1_9FUNG</name>
<dbReference type="AlphaFoldDB" id="A0A9P8BQN1"/>
<proteinExistence type="predicted"/>
<evidence type="ECO:0000313" key="3">
    <source>
        <dbReference type="EMBL" id="KAG9064106.1"/>
    </source>
</evidence>
<gene>
    <name evidence="3" type="ORF">KI688_003288</name>
</gene>
<evidence type="ECO:0000256" key="2">
    <source>
        <dbReference type="SAM" id="SignalP"/>
    </source>
</evidence>
<evidence type="ECO:0000256" key="1">
    <source>
        <dbReference type="SAM" id="MobiDB-lite"/>
    </source>
</evidence>
<dbReference type="OrthoDB" id="655030at2759"/>
<feature type="region of interest" description="Disordered" evidence="1">
    <location>
        <begin position="111"/>
        <end position="153"/>
    </location>
</feature>
<evidence type="ECO:0008006" key="5">
    <source>
        <dbReference type="Google" id="ProtNLM"/>
    </source>
</evidence>
<keyword evidence="2" id="KW-0732">Signal</keyword>
<dbReference type="Gene3D" id="3.50.50.60">
    <property type="entry name" value="FAD/NAD(P)-binding domain"/>
    <property type="match status" value="2"/>
</dbReference>
<protein>
    <recommendedName>
        <fullName evidence="5">FAD-binding domain-containing protein</fullName>
    </recommendedName>
</protein>
<feature type="compositionally biased region" description="Low complexity" evidence="1">
    <location>
        <begin position="217"/>
        <end position="232"/>
    </location>
</feature>
<comment type="caution">
    <text evidence="3">The sequence shown here is derived from an EMBL/GenBank/DDBJ whole genome shotgun (WGS) entry which is preliminary data.</text>
</comment>
<dbReference type="PANTHER" id="PTHR47356">
    <property type="entry name" value="FAD-DEPENDENT MONOOXYGENASE ASQG-RELATED"/>
    <property type="match status" value="1"/>
</dbReference>
<sequence>MDPVIIVGAGLGGLLLALLLETTPPSSTSTPTPVIPYIILERSTERTWPLEGGGVIFLTSQIHPLLARLGILDALRKISRPVAALTVYERHQYAKASSRASADFAGGVGVAGSASQQRERSASSSGSGPAGSGSKPKKSGFDGDGDDDGDDDGASFLKTRYEYDTLAISRPELYNFLVDRIPEEKLVLGKQVHGLVFQDIAHGGTRSAAPAPVPVPDTGSSSRSSGSTDGSTEAVGAGRGEAIMTTMPLMENHSGSATHTSDIANTAAVVCTDGSRYEGIVVGADGAYSTVRLSLYRHLRERGLLTADPADKEGNEGDHHGPMRAQFRVLVGQTRELDPDRFEFLKNEYSDVRVLVSQEGVHPFAFWCVPMTENRICWMLEDKLAEEQICPETEDFTQDQQAISQLCEFVRSIPSACGKGVTVGEIILDSTPEETAVLLLREEGYFSTWTYGNVALMGDGAPLYRSADTSSWPGCSEAGQCPVRPQPRCISIPRLFSALFP</sequence>
<reference evidence="3" key="1">
    <citation type="submission" date="2021-06" db="EMBL/GenBank/DDBJ databases">
        <title>Genome Sequence of Mortierella hyaline Strain SCG-10, a Cold-Adapted, Nitrate-Reducing Fungus Isolated from Soil in Minnesota, USA.</title>
        <authorList>
            <person name="Aldossari N."/>
        </authorList>
    </citation>
    <scope>NUCLEOTIDE SEQUENCE</scope>
    <source>
        <strain evidence="3">SCG-10</strain>
    </source>
</reference>
<dbReference type="SUPFAM" id="SSF51905">
    <property type="entry name" value="FAD/NAD(P)-binding domain"/>
    <property type="match status" value="1"/>
</dbReference>
<feature type="chain" id="PRO_5040109909" description="FAD-binding domain-containing protein" evidence="2">
    <location>
        <begin position="30"/>
        <end position="501"/>
    </location>
</feature>
<dbReference type="InterPro" id="IPR036188">
    <property type="entry name" value="FAD/NAD-bd_sf"/>
</dbReference>
<organism evidence="3 4">
    <name type="scientific">Linnemannia hyalina</name>
    <dbReference type="NCBI Taxonomy" id="64524"/>
    <lineage>
        <taxon>Eukaryota</taxon>
        <taxon>Fungi</taxon>
        <taxon>Fungi incertae sedis</taxon>
        <taxon>Mucoromycota</taxon>
        <taxon>Mortierellomycotina</taxon>
        <taxon>Mortierellomycetes</taxon>
        <taxon>Mortierellales</taxon>
        <taxon>Mortierellaceae</taxon>
        <taxon>Linnemannia</taxon>
    </lineage>
</organism>
<dbReference type="PANTHER" id="PTHR47356:SF2">
    <property type="entry name" value="FAD-BINDING DOMAIN-CONTAINING PROTEIN-RELATED"/>
    <property type="match status" value="1"/>
</dbReference>
<dbReference type="Proteomes" id="UP000707451">
    <property type="component" value="Unassembled WGS sequence"/>
</dbReference>
<dbReference type="EMBL" id="JAHRHY010000014">
    <property type="protein sequence ID" value="KAG9064106.1"/>
    <property type="molecule type" value="Genomic_DNA"/>
</dbReference>
<keyword evidence="4" id="KW-1185">Reference proteome</keyword>
<evidence type="ECO:0000313" key="4">
    <source>
        <dbReference type="Proteomes" id="UP000707451"/>
    </source>
</evidence>
<feature type="signal peptide" evidence="2">
    <location>
        <begin position="1"/>
        <end position="29"/>
    </location>
</feature>